<dbReference type="InterPro" id="IPR005119">
    <property type="entry name" value="LysR_subst-bd"/>
</dbReference>
<sequence>MELRHLRYFVSVAEELSFLGAARRMNVSQPPLSQAIKELEEELGARLFNRTSRKVELTDAGLFLLSRARSILAQISRTGVELQLLQQKKEVLRIGFVRPISILPPSMKAFRSKFPDVHLTLVPSSNRNSRDFLTNDEADANIGAYLPPDAQIDSVLWAEMTLQAIVPDSHPLAGRAEVTMKDLADYPLLLPGLSNPTHMGREILQFCRQSRFFDPATTVHCDDLDVLLAMVESEAGIGIVHGLHLNRAPGEHSPKKPGPWVPILISGKTPPLQVGVMWRKDRVSPALSGLLEELESRLGEVVRAWDAQPGLSPFRRAISWHPIRARQRRTRHSRGGSDVRETG</sequence>
<evidence type="ECO:0000256" key="4">
    <source>
        <dbReference type="ARBA" id="ARBA00023163"/>
    </source>
</evidence>
<reference evidence="7" key="1">
    <citation type="journal article" date="2017" name="Genome Announc.">
        <title>Draft Genome Sequence of Terrimicrobium sacchariphilum NM-5T, a Facultative Anaerobic Soil Bacterium of the Class Spartobacteria.</title>
        <authorList>
            <person name="Qiu Y.L."/>
            <person name="Tourlousse D.M."/>
            <person name="Matsuura N."/>
            <person name="Ohashi A."/>
            <person name="Sekiguchi Y."/>
        </authorList>
    </citation>
    <scope>NUCLEOTIDE SEQUENCE [LARGE SCALE GENOMIC DNA]</scope>
    <source>
        <strain evidence="7">NM-5</strain>
    </source>
</reference>
<name>A0A146G6G1_TERSA</name>
<dbReference type="InParanoid" id="A0A146G6G1"/>
<gene>
    <name evidence="6" type="ORF">TSACC_2926</name>
</gene>
<dbReference type="SUPFAM" id="SSF46785">
    <property type="entry name" value="Winged helix' DNA-binding domain"/>
    <property type="match status" value="1"/>
</dbReference>
<dbReference type="Pfam" id="PF03466">
    <property type="entry name" value="LysR_substrate"/>
    <property type="match status" value="1"/>
</dbReference>
<comment type="similarity">
    <text evidence="1">Belongs to the LysR transcriptional regulatory family.</text>
</comment>
<dbReference type="Pfam" id="PF00126">
    <property type="entry name" value="HTH_1"/>
    <property type="match status" value="1"/>
</dbReference>
<dbReference type="PRINTS" id="PR00039">
    <property type="entry name" value="HTHLYSR"/>
</dbReference>
<keyword evidence="4" id="KW-0804">Transcription</keyword>
<dbReference type="AlphaFoldDB" id="A0A146G6G1"/>
<dbReference type="OrthoDB" id="9785745at2"/>
<dbReference type="Proteomes" id="UP000076023">
    <property type="component" value="Unassembled WGS sequence"/>
</dbReference>
<dbReference type="EMBL" id="BDCO01000002">
    <property type="protein sequence ID" value="GAT32527.1"/>
    <property type="molecule type" value="Genomic_DNA"/>
</dbReference>
<dbReference type="Gene3D" id="3.40.190.10">
    <property type="entry name" value="Periplasmic binding protein-like II"/>
    <property type="match status" value="2"/>
</dbReference>
<dbReference type="FunFam" id="1.10.10.10:FF:000001">
    <property type="entry name" value="LysR family transcriptional regulator"/>
    <property type="match status" value="1"/>
</dbReference>
<comment type="caution">
    <text evidence="6">The sequence shown here is derived from an EMBL/GenBank/DDBJ whole genome shotgun (WGS) entry which is preliminary data.</text>
</comment>
<dbReference type="GO" id="GO:0032993">
    <property type="term" value="C:protein-DNA complex"/>
    <property type="evidence" value="ECO:0007669"/>
    <property type="project" value="TreeGrafter"/>
</dbReference>
<dbReference type="InterPro" id="IPR036388">
    <property type="entry name" value="WH-like_DNA-bd_sf"/>
</dbReference>
<dbReference type="GO" id="GO:0003677">
    <property type="term" value="F:DNA binding"/>
    <property type="evidence" value="ECO:0007669"/>
    <property type="project" value="UniProtKB-KW"/>
</dbReference>
<dbReference type="SUPFAM" id="SSF53850">
    <property type="entry name" value="Periplasmic binding protein-like II"/>
    <property type="match status" value="1"/>
</dbReference>
<organism evidence="6 7">
    <name type="scientific">Terrimicrobium sacchariphilum</name>
    <dbReference type="NCBI Taxonomy" id="690879"/>
    <lineage>
        <taxon>Bacteria</taxon>
        <taxon>Pseudomonadati</taxon>
        <taxon>Verrucomicrobiota</taxon>
        <taxon>Terrimicrobiia</taxon>
        <taxon>Terrimicrobiales</taxon>
        <taxon>Terrimicrobiaceae</taxon>
        <taxon>Terrimicrobium</taxon>
    </lineage>
</organism>
<proteinExistence type="inferred from homology"/>
<dbReference type="RefSeq" id="WP_075078358.1">
    <property type="nucleotide sequence ID" value="NZ_BDCO01000002.1"/>
</dbReference>
<dbReference type="STRING" id="690879.TSACC_2926"/>
<evidence type="ECO:0000256" key="1">
    <source>
        <dbReference type="ARBA" id="ARBA00009437"/>
    </source>
</evidence>
<keyword evidence="3 6" id="KW-0238">DNA-binding</keyword>
<dbReference type="PROSITE" id="PS50931">
    <property type="entry name" value="HTH_LYSR"/>
    <property type="match status" value="1"/>
</dbReference>
<dbReference type="CDD" id="cd05466">
    <property type="entry name" value="PBP2_LTTR_substrate"/>
    <property type="match status" value="1"/>
</dbReference>
<evidence type="ECO:0000259" key="5">
    <source>
        <dbReference type="PROSITE" id="PS50931"/>
    </source>
</evidence>
<evidence type="ECO:0000256" key="3">
    <source>
        <dbReference type="ARBA" id="ARBA00023125"/>
    </source>
</evidence>
<keyword evidence="7" id="KW-1185">Reference proteome</keyword>
<feature type="domain" description="HTH lysR-type" evidence="5">
    <location>
        <begin position="1"/>
        <end position="58"/>
    </location>
</feature>
<dbReference type="Gene3D" id="1.10.10.10">
    <property type="entry name" value="Winged helix-like DNA-binding domain superfamily/Winged helix DNA-binding domain"/>
    <property type="match status" value="1"/>
</dbReference>
<evidence type="ECO:0000313" key="6">
    <source>
        <dbReference type="EMBL" id="GAT32527.1"/>
    </source>
</evidence>
<protein>
    <submittedName>
        <fullName evidence="6">DNA-binding transcriptional regulator, LysR family</fullName>
    </submittedName>
</protein>
<keyword evidence="2" id="KW-0805">Transcription regulation</keyword>
<accession>A0A146G6G1</accession>
<dbReference type="InterPro" id="IPR000847">
    <property type="entry name" value="LysR_HTH_N"/>
</dbReference>
<dbReference type="PANTHER" id="PTHR30346:SF28">
    <property type="entry name" value="HTH-TYPE TRANSCRIPTIONAL REGULATOR CYNR"/>
    <property type="match status" value="1"/>
</dbReference>
<dbReference type="InterPro" id="IPR036390">
    <property type="entry name" value="WH_DNA-bd_sf"/>
</dbReference>
<dbReference type="GO" id="GO:0003700">
    <property type="term" value="F:DNA-binding transcription factor activity"/>
    <property type="evidence" value="ECO:0007669"/>
    <property type="project" value="InterPro"/>
</dbReference>
<evidence type="ECO:0000256" key="2">
    <source>
        <dbReference type="ARBA" id="ARBA00023015"/>
    </source>
</evidence>
<evidence type="ECO:0000313" key="7">
    <source>
        <dbReference type="Proteomes" id="UP000076023"/>
    </source>
</evidence>
<dbReference type="PANTHER" id="PTHR30346">
    <property type="entry name" value="TRANSCRIPTIONAL DUAL REGULATOR HCAR-RELATED"/>
    <property type="match status" value="1"/>
</dbReference>